<dbReference type="SUPFAM" id="SSF158682">
    <property type="entry name" value="TerB-like"/>
    <property type="match status" value="1"/>
</dbReference>
<dbReference type="Proteomes" id="UP000296374">
    <property type="component" value="Chromosome"/>
</dbReference>
<reference evidence="3" key="1">
    <citation type="submission" date="2019-03" db="EMBL/GenBank/DDBJ databases">
        <authorList>
            <person name="Li J."/>
        </authorList>
    </citation>
    <scope>NUCLEOTIDE SEQUENCE [LARGE SCALE GENOMIC DNA]</scope>
    <source>
        <strain evidence="3">2251</strain>
    </source>
</reference>
<dbReference type="RefSeq" id="WP_135314461.1">
    <property type="nucleotide sequence ID" value="NZ_CP038439.1"/>
</dbReference>
<feature type="domain" description="Co-chaperone DjlA N-terminal" evidence="1">
    <location>
        <begin position="25"/>
        <end position="141"/>
    </location>
</feature>
<proteinExistence type="predicted"/>
<organism evidence="2 3">
    <name type="scientific">Paracoccus liaowanqingii</name>
    <dbReference type="NCBI Taxonomy" id="2560053"/>
    <lineage>
        <taxon>Bacteria</taxon>
        <taxon>Pseudomonadati</taxon>
        <taxon>Pseudomonadota</taxon>
        <taxon>Alphaproteobacteria</taxon>
        <taxon>Rhodobacterales</taxon>
        <taxon>Paracoccaceae</taxon>
        <taxon>Paracoccus</taxon>
    </lineage>
</organism>
<dbReference type="InterPro" id="IPR029024">
    <property type="entry name" value="TerB-like"/>
</dbReference>
<evidence type="ECO:0000313" key="2">
    <source>
        <dbReference type="EMBL" id="QBX36200.1"/>
    </source>
</evidence>
<sequence>MFKDLLTRLMGDAPGPDTFGAEDAELAIAALLVRVARADDHYDDAERARIDQVLACRRGLTPHEAAERRAEAEAMEAEASDTVRFTRQIKDRIALEDRQGVLAAMWEVAFADDTRGADEDSLIRLVSGLLGITDRDSALIRRQVMVQMGLPPA</sequence>
<accession>A0A4P7HQS9</accession>
<protein>
    <submittedName>
        <fullName evidence="2">TerB family tellurite resistance protein</fullName>
    </submittedName>
</protein>
<dbReference type="InterPro" id="IPR007791">
    <property type="entry name" value="DjlA_N"/>
</dbReference>
<dbReference type="CDD" id="cd07313">
    <property type="entry name" value="terB_like_2"/>
    <property type="match status" value="1"/>
</dbReference>
<dbReference type="Gene3D" id="1.10.3680.10">
    <property type="entry name" value="TerB-like"/>
    <property type="match status" value="1"/>
</dbReference>
<evidence type="ECO:0000259" key="1">
    <source>
        <dbReference type="Pfam" id="PF05099"/>
    </source>
</evidence>
<dbReference type="EMBL" id="CP038439">
    <property type="protein sequence ID" value="QBX36200.1"/>
    <property type="molecule type" value="Genomic_DNA"/>
</dbReference>
<gene>
    <name evidence="2" type="ORF">E4191_12485</name>
</gene>
<dbReference type="AlphaFoldDB" id="A0A4P7HQS9"/>
<name>A0A4P7HQS9_9RHOB</name>
<dbReference type="KEGG" id="plia:E4191_12485"/>
<dbReference type="Pfam" id="PF05099">
    <property type="entry name" value="TerB"/>
    <property type="match status" value="1"/>
</dbReference>
<evidence type="ECO:0000313" key="3">
    <source>
        <dbReference type="Proteomes" id="UP000296374"/>
    </source>
</evidence>